<dbReference type="OrthoDB" id="9810005at2"/>
<organism evidence="4 5">
    <name type="scientific">Patulibacter medicamentivorans</name>
    <dbReference type="NCBI Taxonomy" id="1097667"/>
    <lineage>
        <taxon>Bacteria</taxon>
        <taxon>Bacillati</taxon>
        <taxon>Actinomycetota</taxon>
        <taxon>Thermoleophilia</taxon>
        <taxon>Solirubrobacterales</taxon>
        <taxon>Patulibacteraceae</taxon>
        <taxon>Patulibacter</taxon>
    </lineage>
</organism>
<feature type="binding site" evidence="3">
    <location>
        <position position="149"/>
    </location>
    <ligand>
        <name>a divalent metal cation</name>
        <dbReference type="ChEBI" id="CHEBI:60240"/>
        <label>2</label>
    </ligand>
</feature>
<dbReference type="GO" id="GO:0004536">
    <property type="term" value="F:DNA nuclease activity"/>
    <property type="evidence" value="ECO:0007669"/>
    <property type="project" value="InterPro"/>
</dbReference>
<dbReference type="EMBL" id="AGUD01000025">
    <property type="protein sequence ID" value="EHN12423.1"/>
    <property type="molecule type" value="Genomic_DNA"/>
</dbReference>
<dbReference type="RefSeq" id="WP_007570913.1">
    <property type="nucleotide sequence ID" value="NZ_AGUD01000025.1"/>
</dbReference>
<dbReference type="Gene3D" id="3.20.20.140">
    <property type="entry name" value="Metal-dependent hydrolases"/>
    <property type="match status" value="1"/>
</dbReference>
<dbReference type="FunFam" id="3.20.20.140:FF:000005">
    <property type="entry name" value="TatD family hydrolase"/>
    <property type="match status" value="1"/>
</dbReference>
<feature type="binding site" evidence="3">
    <location>
        <position position="198"/>
    </location>
    <ligand>
        <name>a divalent metal cation</name>
        <dbReference type="ChEBI" id="CHEBI:60240"/>
        <label>1</label>
    </ligand>
</feature>
<dbReference type="AlphaFoldDB" id="H0E1M8"/>
<dbReference type="SUPFAM" id="SSF51556">
    <property type="entry name" value="Metallo-dependent hydrolases"/>
    <property type="match status" value="1"/>
</dbReference>
<gene>
    <name evidence="4" type="ORF">PAI11_06900</name>
</gene>
<evidence type="ECO:0000256" key="3">
    <source>
        <dbReference type="PIRSR" id="PIRSR005902-1"/>
    </source>
</evidence>
<dbReference type="PANTHER" id="PTHR46124:SF2">
    <property type="entry name" value="D-AMINOACYL-TRNA DEACYLASE"/>
    <property type="match status" value="1"/>
</dbReference>
<dbReference type="GO" id="GO:0046872">
    <property type="term" value="F:metal ion binding"/>
    <property type="evidence" value="ECO:0007669"/>
    <property type="project" value="UniProtKB-KW"/>
</dbReference>
<feature type="binding site" evidence="3">
    <location>
        <position position="89"/>
    </location>
    <ligand>
        <name>a divalent metal cation</name>
        <dbReference type="ChEBI" id="CHEBI:60240"/>
        <label>1</label>
    </ligand>
</feature>
<proteinExistence type="predicted"/>
<dbReference type="InterPro" id="IPR032466">
    <property type="entry name" value="Metal_Hydrolase"/>
</dbReference>
<dbReference type="Proteomes" id="UP000005143">
    <property type="component" value="Unassembled WGS sequence"/>
</dbReference>
<dbReference type="GO" id="GO:0016788">
    <property type="term" value="F:hydrolase activity, acting on ester bonds"/>
    <property type="evidence" value="ECO:0007669"/>
    <property type="project" value="InterPro"/>
</dbReference>
<keyword evidence="5" id="KW-1185">Reference proteome</keyword>
<dbReference type="PATRIC" id="fig|1097667.3.peg.687"/>
<keyword evidence="1 3" id="KW-0479">Metal-binding</keyword>
<evidence type="ECO:0000256" key="1">
    <source>
        <dbReference type="ARBA" id="ARBA00022723"/>
    </source>
</evidence>
<dbReference type="PANTHER" id="PTHR46124">
    <property type="entry name" value="D-AMINOACYL-TRNA DEACYLASE"/>
    <property type="match status" value="1"/>
</dbReference>
<feature type="binding site" evidence="3">
    <location>
        <position position="7"/>
    </location>
    <ligand>
        <name>a divalent metal cation</name>
        <dbReference type="ChEBI" id="CHEBI:60240"/>
        <label>1</label>
    </ligand>
</feature>
<dbReference type="Pfam" id="PF01026">
    <property type="entry name" value="TatD_DNase"/>
    <property type="match status" value="1"/>
</dbReference>
<evidence type="ECO:0000256" key="2">
    <source>
        <dbReference type="ARBA" id="ARBA00022801"/>
    </source>
</evidence>
<evidence type="ECO:0000313" key="4">
    <source>
        <dbReference type="EMBL" id="EHN12423.1"/>
    </source>
</evidence>
<dbReference type="InterPro" id="IPR018228">
    <property type="entry name" value="DNase_TatD-rel_CS"/>
</dbReference>
<dbReference type="NCBIfam" id="TIGR00010">
    <property type="entry name" value="YchF/TatD family DNA exonuclease"/>
    <property type="match status" value="1"/>
</dbReference>
<evidence type="ECO:0000313" key="5">
    <source>
        <dbReference type="Proteomes" id="UP000005143"/>
    </source>
</evidence>
<feature type="binding site" evidence="3">
    <location>
        <position position="5"/>
    </location>
    <ligand>
        <name>a divalent metal cation</name>
        <dbReference type="ChEBI" id="CHEBI:60240"/>
        <label>1</label>
    </ligand>
</feature>
<sequence>MIDSHTHLSSCAPDDEELVAAARQVGVRRILTVGMDTETCRQALAAAERFDMVFAAIGRHPNVAGGYDDAVGAELRAFAADPSCRAIGETGLDFFRDHASPDDQRAAFRDQIEIARELDKPLVIHTRAADDETIATLREHAGGVTVILHCFSMPDRVHECLEQGWYISFAGNVTYPRNEDLALAAATVPDDRILVETDAPYLTPQPMRKERNQPAYVTETARFVAAQRGQSYEQLDAAVTANAARLFGWDGVGP</sequence>
<dbReference type="CDD" id="cd01310">
    <property type="entry name" value="TatD_DNAse"/>
    <property type="match status" value="1"/>
</dbReference>
<comment type="caution">
    <text evidence="4">The sequence shown here is derived from an EMBL/GenBank/DDBJ whole genome shotgun (WGS) entry which is preliminary data.</text>
</comment>
<dbReference type="PIRSF" id="PIRSF005902">
    <property type="entry name" value="DNase_TatD"/>
    <property type="match status" value="1"/>
</dbReference>
<dbReference type="PROSITE" id="PS01090">
    <property type="entry name" value="TATD_2"/>
    <property type="match status" value="1"/>
</dbReference>
<feature type="binding site" evidence="3">
    <location>
        <position position="125"/>
    </location>
    <ligand>
        <name>a divalent metal cation</name>
        <dbReference type="ChEBI" id="CHEBI:60240"/>
        <label>2</label>
    </ligand>
</feature>
<dbReference type="PROSITE" id="PS01091">
    <property type="entry name" value="TATD_3"/>
    <property type="match status" value="1"/>
</dbReference>
<name>H0E1M8_9ACTN</name>
<keyword evidence="2" id="KW-0378">Hydrolase</keyword>
<dbReference type="InterPro" id="IPR015991">
    <property type="entry name" value="TatD/YcfH-like"/>
</dbReference>
<dbReference type="GO" id="GO:0005829">
    <property type="term" value="C:cytosol"/>
    <property type="evidence" value="ECO:0007669"/>
    <property type="project" value="TreeGrafter"/>
</dbReference>
<dbReference type="InterPro" id="IPR001130">
    <property type="entry name" value="TatD-like"/>
</dbReference>
<protein>
    <submittedName>
        <fullName evidence="4">Putative deoxyribonuclease YcfH</fullName>
    </submittedName>
</protein>
<accession>H0E1M8</accession>
<reference evidence="4 5" key="1">
    <citation type="journal article" date="2013" name="Biodegradation">
        <title>Quantitative proteomic analysis of ibuprofen-degrading Patulibacter sp. strain I11.</title>
        <authorList>
            <person name="Almeida B."/>
            <person name="Kjeldal H."/>
            <person name="Lolas I."/>
            <person name="Knudsen A.D."/>
            <person name="Carvalho G."/>
            <person name="Nielsen K.L."/>
            <person name="Barreto Crespo M.T."/>
            <person name="Stensballe A."/>
            <person name="Nielsen J.L."/>
        </authorList>
    </citation>
    <scope>NUCLEOTIDE SEQUENCE [LARGE SCALE GENOMIC DNA]</scope>
    <source>
        <strain evidence="4 5">I11</strain>
    </source>
</reference>